<dbReference type="PANTHER" id="PTHR43374:SF1">
    <property type="entry name" value="FLAVIN PRENYLTRANSFERASE PAD1, MITOCHONDRIAL"/>
    <property type="match status" value="1"/>
</dbReference>
<evidence type="ECO:0000259" key="8">
    <source>
        <dbReference type="Pfam" id="PF02441"/>
    </source>
</evidence>
<feature type="binding site" evidence="7">
    <location>
        <begin position="10"/>
        <end position="12"/>
    </location>
    <ligand>
        <name>FMN</name>
        <dbReference type="ChEBI" id="CHEBI:58210"/>
    </ligand>
</feature>
<evidence type="ECO:0000313" key="10">
    <source>
        <dbReference type="Proteomes" id="UP001139179"/>
    </source>
</evidence>
<feature type="domain" description="Flavoprotein" evidence="8">
    <location>
        <begin position="2"/>
        <end position="172"/>
    </location>
</feature>
<feature type="binding site" evidence="7">
    <location>
        <position position="152"/>
    </location>
    <ligand>
        <name>dimethylallyl phosphate</name>
        <dbReference type="ChEBI" id="CHEBI:88052"/>
    </ligand>
</feature>
<comment type="similarity">
    <text evidence="6 7">Belongs to the UbiX/PAD1 family.</text>
</comment>
<gene>
    <name evidence="7" type="primary">ubiX</name>
    <name evidence="9" type="ORF">M3202_09185</name>
</gene>
<dbReference type="EMBL" id="JAMBOL010000006">
    <property type="protein sequence ID" value="MCM3714259.1"/>
    <property type="molecule type" value="Genomic_DNA"/>
</dbReference>
<comment type="catalytic activity">
    <reaction evidence="5 7">
        <text>dimethylallyl phosphate + FMNH2 = prenylated FMNH2 + phosphate</text>
        <dbReference type="Rhea" id="RHEA:37743"/>
        <dbReference type="ChEBI" id="CHEBI:43474"/>
        <dbReference type="ChEBI" id="CHEBI:57618"/>
        <dbReference type="ChEBI" id="CHEBI:87467"/>
        <dbReference type="ChEBI" id="CHEBI:88052"/>
        <dbReference type="EC" id="2.5.1.129"/>
    </reaction>
</comment>
<dbReference type="Gene3D" id="3.40.50.1950">
    <property type="entry name" value="Flavin prenyltransferase-like"/>
    <property type="match status" value="1"/>
</dbReference>
<dbReference type="Proteomes" id="UP001139179">
    <property type="component" value="Unassembled WGS sequence"/>
</dbReference>
<dbReference type="NCBIfam" id="TIGR00421">
    <property type="entry name" value="ubiX_pad"/>
    <property type="match status" value="1"/>
</dbReference>
<keyword evidence="1 7" id="KW-0637">Prenyltransferase</keyword>
<sequence length="186" mass="20363">MKKIVVGISGASGAIYGIRTLEVLQKLGMESHAVISNAAKQTIEYETDYTVEDVQALATSVYGQEEIGAAISSGSFKVDGMIVAPCSIKTLSAIANSFNDELITRAADVQLKERRKLVLIVRETPFNLSHLQHMTIITQMGGVILPPVPSFYHKPKTIDDIVNQTIGKALDQFEIDARLFRRWDGG</sequence>
<keyword evidence="2 7" id="KW-0285">Flavoprotein</keyword>
<dbReference type="HAMAP" id="MF_01984">
    <property type="entry name" value="ubiX_pad"/>
    <property type="match status" value="1"/>
</dbReference>
<feature type="binding site" evidence="7">
    <location>
        <position position="36"/>
    </location>
    <ligand>
        <name>FMN</name>
        <dbReference type="ChEBI" id="CHEBI:58210"/>
    </ligand>
</feature>
<dbReference type="EC" id="2.5.1.129" evidence="7"/>
<dbReference type="PANTHER" id="PTHR43374">
    <property type="entry name" value="FLAVIN PRENYLTRANSFERASE"/>
    <property type="match status" value="1"/>
</dbReference>
<keyword evidence="3 7" id="KW-0288">FMN</keyword>
<reference evidence="9" key="1">
    <citation type="submission" date="2022-05" db="EMBL/GenBank/DDBJ databases">
        <title>Comparative Genomics of Spacecraft Associated Microbes.</title>
        <authorList>
            <person name="Tran M.T."/>
            <person name="Wright A."/>
            <person name="Seuylemezian A."/>
            <person name="Eisen J."/>
            <person name="Coil D."/>
        </authorList>
    </citation>
    <scope>NUCLEOTIDE SEQUENCE</scope>
    <source>
        <strain evidence="9">214.1.1</strain>
    </source>
</reference>
<feature type="binding site" evidence="7">
    <location>
        <position position="122"/>
    </location>
    <ligand>
        <name>FMN</name>
        <dbReference type="ChEBI" id="CHEBI:58210"/>
    </ligand>
</feature>
<organism evidence="9 10">
    <name type="scientific">Halalkalibacter oceani</name>
    <dbReference type="NCBI Taxonomy" id="1653776"/>
    <lineage>
        <taxon>Bacteria</taxon>
        <taxon>Bacillati</taxon>
        <taxon>Bacillota</taxon>
        <taxon>Bacilli</taxon>
        <taxon>Bacillales</taxon>
        <taxon>Bacillaceae</taxon>
        <taxon>Halalkalibacter</taxon>
    </lineage>
</organism>
<evidence type="ECO:0000256" key="6">
    <source>
        <dbReference type="ARBA" id="ARBA00060793"/>
    </source>
</evidence>
<accession>A0A9X2IMU4</accession>
<protein>
    <recommendedName>
        <fullName evidence="7">Flavin prenyltransferase UbiX</fullName>
        <ecNumber evidence="7">2.5.1.129</ecNumber>
    </recommendedName>
</protein>
<comment type="function">
    <text evidence="7">Flavin prenyltransferase that catalyzes the synthesis of the prenylated FMN cofactor (prenyl-FMN) for 4-hydroxy-3-polyprenylbenzoic acid decarboxylase UbiD. The prenyltransferase is metal-independent and links a dimethylallyl moiety from dimethylallyl monophosphate (DMAP) to the flavin N5 and C6 atoms of FMN.</text>
</comment>
<evidence type="ECO:0000256" key="4">
    <source>
        <dbReference type="ARBA" id="ARBA00022679"/>
    </source>
</evidence>
<evidence type="ECO:0000256" key="5">
    <source>
        <dbReference type="ARBA" id="ARBA00050612"/>
    </source>
</evidence>
<dbReference type="RefSeq" id="WP_251223052.1">
    <property type="nucleotide sequence ID" value="NZ_JAMBOL010000006.1"/>
</dbReference>
<evidence type="ECO:0000256" key="3">
    <source>
        <dbReference type="ARBA" id="ARBA00022643"/>
    </source>
</evidence>
<keyword evidence="4 7" id="KW-0808">Transferase</keyword>
<dbReference type="AlphaFoldDB" id="A0A9X2IMU4"/>
<proteinExistence type="inferred from homology"/>
<evidence type="ECO:0000256" key="2">
    <source>
        <dbReference type="ARBA" id="ARBA00022630"/>
    </source>
</evidence>
<dbReference type="FunFam" id="3.40.50.1950:FF:000001">
    <property type="entry name" value="Flavin prenyltransferase UbiX"/>
    <property type="match status" value="1"/>
</dbReference>
<dbReference type="InterPro" id="IPR004507">
    <property type="entry name" value="UbiX-like"/>
</dbReference>
<dbReference type="GO" id="GO:0106141">
    <property type="term" value="F:flavin prenyltransferase activity"/>
    <property type="evidence" value="ECO:0007669"/>
    <property type="project" value="UniProtKB-EC"/>
</dbReference>
<evidence type="ECO:0000256" key="7">
    <source>
        <dbReference type="HAMAP-Rule" id="MF_01984"/>
    </source>
</evidence>
<feature type="binding site" evidence="7">
    <location>
        <begin position="87"/>
        <end position="90"/>
    </location>
    <ligand>
        <name>FMN</name>
        <dbReference type="ChEBI" id="CHEBI:58210"/>
    </ligand>
</feature>
<evidence type="ECO:0000313" key="9">
    <source>
        <dbReference type="EMBL" id="MCM3714259.1"/>
    </source>
</evidence>
<dbReference type="InterPro" id="IPR003382">
    <property type="entry name" value="Flavoprotein"/>
</dbReference>
<dbReference type="NCBIfam" id="NF004685">
    <property type="entry name" value="PRK06029.1"/>
    <property type="match status" value="1"/>
</dbReference>
<comment type="caution">
    <text evidence="9">The sequence shown here is derived from an EMBL/GenBank/DDBJ whole genome shotgun (WGS) entry which is preliminary data.</text>
</comment>
<keyword evidence="10" id="KW-1185">Reference proteome</keyword>
<dbReference type="InterPro" id="IPR036551">
    <property type="entry name" value="Flavin_trans-like"/>
</dbReference>
<dbReference type="SUPFAM" id="SSF52507">
    <property type="entry name" value="Homo-oligomeric flavin-containing Cys decarboxylases, HFCD"/>
    <property type="match status" value="1"/>
</dbReference>
<comment type="caution">
    <text evidence="7">Lacks conserved residue(s) required for the propagation of feature annotation.</text>
</comment>
<evidence type="ECO:0000256" key="1">
    <source>
        <dbReference type="ARBA" id="ARBA00022602"/>
    </source>
</evidence>
<name>A0A9X2IMU4_9BACI</name>
<feature type="binding site" evidence="7">
    <location>
        <position position="168"/>
    </location>
    <ligand>
        <name>dimethylallyl phosphate</name>
        <dbReference type="ChEBI" id="CHEBI:88052"/>
    </ligand>
</feature>
<dbReference type="Pfam" id="PF02441">
    <property type="entry name" value="Flavoprotein"/>
    <property type="match status" value="1"/>
</dbReference>
<dbReference type="GO" id="GO:0016831">
    <property type="term" value="F:carboxy-lyase activity"/>
    <property type="evidence" value="ECO:0007669"/>
    <property type="project" value="TreeGrafter"/>
</dbReference>